<name>A0A448ZHK6_9STRA</name>
<reference evidence="1 2" key="1">
    <citation type="submission" date="2019-01" db="EMBL/GenBank/DDBJ databases">
        <authorList>
            <person name="Ferrante I. M."/>
        </authorList>
    </citation>
    <scope>NUCLEOTIDE SEQUENCE [LARGE SCALE GENOMIC DNA]</scope>
    <source>
        <strain evidence="1 2">B856</strain>
    </source>
</reference>
<dbReference type="EMBL" id="CAACVS010000356">
    <property type="protein sequence ID" value="VEU41515.1"/>
    <property type="molecule type" value="Genomic_DNA"/>
</dbReference>
<organism evidence="1 2">
    <name type="scientific">Pseudo-nitzschia multistriata</name>
    <dbReference type="NCBI Taxonomy" id="183589"/>
    <lineage>
        <taxon>Eukaryota</taxon>
        <taxon>Sar</taxon>
        <taxon>Stramenopiles</taxon>
        <taxon>Ochrophyta</taxon>
        <taxon>Bacillariophyta</taxon>
        <taxon>Bacillariophyceae</taxon>
        <taxon>Bacillariophycidae</taxon>
        <taxon>Bacillariales</taxon>
        <taxon>Bacillariaceae</taxon>
        <taxon>Pseudo-nitzschia</taxon>
    </lineage>
</organism>
<evidence type="ECO:0000313" key="2">
    <source>
        <dbReference type="Proteomes" id="UP000291116"/>
    </source>
</evidence>
<dbReference type="OrthoDB" id="54502at2759"/>
<protein>
    <submittedName>
        <fullName evidence="1">Uncharacterized protein</fullName>
    </submittedName>
</protein>
<dbReference type="AlphaFoldDB" id="A0A448ZHK6"/>
<dbReference type="Proteomes" id="UP000291116">
    <property type="component" value="Unassembled WGS sequence"/>
</dbReference>
<proteinExistence type="predicted"/>
<sequence>MGSDTPVKISEARIKFSSSFPGPMKKISKTIVCDDEYEWNKYLTASQTCQIPFKFSCHPINFPKTCSQNRTSGHRCYQAEEDYGDVELTSLLESEEENDQKDKDEKRLYIPFRLPLSCEYCGSCSIKKCHEFDPNCQRPKTFFPKAKPPFGRNP</sequence>
<keyword evidence="2" id="KW-1185">Reference proteome</keyword>
<evidence type="ECO:0000313" key="1">
    <source>
        <dbReference type="EMBL" id="VEU41515.1"/>
    </source>
</evidence>
<gene>
    <name evidence="1" type="ORF">PSNMU_V1.4_AUG-EV-PASAV3_0083810</name>
</gene>
<accession>A0A448ZHK6</accession>